<dbReference type="Proteomes" id="UP000189137">
    <property type="component" value="Unassembled WGS sequence"/>
</dbReference>
<dbReference type="InterPro" id="IPR010982">
    <property type="entry name" value="Lambda_DNA-bd_dom_sf"/>
</dbReference>
<feature type="domain" description="HTH cro/C1-type" evidence="1">
    <location>
        <begin position="2"/>
        <end position="57"/>
    </location>
</feature>
<evidence type="ECO:0000313" key="4">
    <source>
        <dbReference type="Proteomes" id="UP000189137"/>
    </source>
</evidence>
<organism evidence="2 4">
    <name type="scientific">Clostridioides difficile</name>
    <name type="common">Peptoclostridium difficile</name>
    <dbReference type="NCBI Taxonomy" id="1496"/>
    <lineage>
        <taxon>Bacteria</taxon>
        <taxon>Bacillati</taxon>
        <taxon>Bacillota</taxon>
        <taxon>Clostridia</taxon>
        <taxon>Peptostreptococcales</taxon>
        <taxon>Peptostreptococcaceae</taxon>
        <taxon>Clostridioides</taxon>
    </lineage>
</organism>
<dbReference type="PROSITE" id="PS50943">
    <property type="entry name" value="HTH_CROC1"/>
    <property type="match status" value="1"/>
</dbReference>
<dbReference type="Pfam" id="PF01381">
    <property type="entry name" value="HTH_3"/>
    <property type="match status" value="1"/>
</dbReference>
<evidence type="ECO:0000313" key="2">
    <source>
        <dbReference type="EMBL" id="SJT10543.1"/>
    </source>
</evidence>
<protein>
    <submittedName>
        <fullName evidence="2">Helix-turn-helix domain</fullName>
    </submittedName>
</protein>
<reference evidence="2 4" key="1">
    <citation type="submission" date="2017-02" db="EMBL/GenBank/DDBJ databases">
        <authorList>
            <consortium name="Pathogen Informatics"/>
        </authorList>
    </citation>
    <scope>NUCLEOTIDE SEQUENCE [LARGE SCALE GENOMIC DNA]</scope>
    <source>
        <strain evidence="3">Clo34</strain>
        <strain evidence="5">clo34</strain>
        <strain evidence="2 4">VRECD0157</strain>
    </source>
</reference>
<evidence type="ECO:0000313" key="3">
    <source>
        <dbReference type="EMBL" id="VFD33582.1"/>
    </source>
</evidence>
<accession>A0A9X8RM39</accession>
<dbReference type="Gene3D" id="1.10.260.40">
    <property type="entry name" value="lambda repressor-like DNA-binding domains"/>
    <property type="match status" value="1"/>
</dbReference>
<dbReference type="EMBL" id="CAADAN010000010">
    <property type="protein sequence ID" value="VFD33582.1"/>
    <property type="molecule type" value="Genomic_DNA"/>
</dbReference>
<dbReference type="EMBL" id="FUPS01000016">
    <property type="protein sequence ID" value="SJT10543.1"/>
    <property type="molecule type" value="Genomic_DNA"/>
</dbReference>
<name>A0A9X8RM39_CLODI</name>
<sequence length="71" mass="8667">MLKKLRKKKRMTQLELAEKMRRNRSYISKLENQEYKDIGISTILDLSIALEEDFLELCKYYKLQEIKRRGK</sequence>
<comment type="caution">
    <text evidence="2">The sequence shown here is derived from an EMBL/GenBank/DDBJ whole genome shotgun (WGS) entry which is preliminary data.</text>
</comment>
<proteinExistence type="predicted"/>
<dbReference type="Proteomes" id="UP000411588">
    <property type="component" value="Unassembled WGS sequence"/>
</dbReference>
<gene>
    <name evidence="3" type="ORF">SAMEA1402399_02640</name>
    <name evidence="2" type="ORF">SAMEA3375112_03707</name>
</gene>
<dbReference type="AlphaFoldDB" id="A0A9X8RM39"/>
<dbReference type="GO" id="GO:0003677">
    <property type="term" value="F:DNA binding"/>
    <property type="evidence" value="ECO:0007669"/>
    <property type="project" value="InterPro"/>
</dbReference>
<dbReference type="RefSeq" id="WP_016056349.1">
    <property type="nucleotide sequence ID" value="NZ_BIOU01000047.1"/>
</dbReference>
<dbReference type="InterPro" id="IPR001387">
    <property type="entry name" value="Cro/C1-type_HTH"/>
</dbReference>
<evidence type="ECO:0000313" key="5">
    <source>
        <dbReference type="Proteomes" id="UP000411588"/>
    </source>
</evidence>
<dbReference type="SUPFAM" id="SSF47413">
    <property type="entry name" value="lambda repressor-like DNA-binding domains"/>
    <property type="match status" value="1"/>
</dbReference>
<dbReference type="SMART" id="SM00530">
    <property type="entry name" value="HTH_XRE"/>
    <property type="match status" value="1"/>
</dbReference>
<evidence type="ECO:0000259" key="1">
    <source>
        <dbReference type="PROSITE" id="PS50943"/>
    </source>
</evidence>